<feature type="transmembrane region" description="Helical" evidence="9">
    <location>
        <begin position="104"/>
        <end position="123"/>
    </location>
</feature>
<dbReference type="InterPro" id="IPR030923">
    <property type="entry name" value="LptG"/>
</dbReference>
<feature type="transmembrane region" description="Helical" evidence="9">
    <location>
        <begin position="275"/>
        <end position="294"/>
    </location>
</feature>
<keyword evidence="6 9" id="KW-1133">Transmembrane helix</keyword>
<dbReference type="RefSeq" id="WP_011079435.1">
    <property type="nucleotide sequence ID" value="NZ_CABMOC010000015.1"/>
</dbReference>
<evidence type="ECO:0000313" key="12">
    <source>
        <dbReference type="EMBL" id="POB49315.1"/>
    </source>
</evidence>
<evidence type="ECO:0000256" key="1">
    <source>
        <dbReference type="ARBA" id="ARBA00002265"/>
    </source>
</evidence>
<dbReference type="EMBL" id="PDGH01000051">
    <property type="protein sequence ID" value="POB49315.1"/>
    <property type="molecule type" value="Genomic_DNA"/>
</dbReference>
<protein>
    <submittedName>
        <fullName evidence="10 12">Permease</fullName>
    </submittedName>
</protein>
<keyword evidence="4" id="KW-1003">Cell membrane</keyword>
<comment type="subunit">
    <text evidence="8">Component of the lipopolysaccharide transport and assembly complex. The LptBFG transporter is composed of two ATP-binding proteins (LptB) and two transmembrane proteins (LptF and LptG).</text>
</comment>
<evidence type="ECO:0000256" key="3">
    <source>
        <dbReference type="ARBA" id="ARBA00007725"/>
    </source>
</evidence>
<dbReference type="AlphaFoldDB" id="A0A1V8MUH5"/>
<gene>
    <name evidence="11" type="primary">lptG</name>
    <name evidence="12" type="ORF">CRN52_04970</name>
    <name evidence="10" type="ORF">FORC53_0380</name>
    <name evidence="11" type="ORF">J0J18_18810</name>
</gene>
<comment type="subcellular location">
    <subcellularLocation>
        <location evidence="2">Cell membrane</location>
        <topology evidence="2">Multi-pass membrane protein</topology>
    </subcellularLocation>
</comment>
<dbReference type="Proteomes" id="UP000237466">
    <property type="component" value="Unassembled WGS sequence"/>
</dbReference>
<evidence type="ECO:0000313" key="11">
    <source>
        <dbReference type="EMBL" id="MBN8123795.1"/>
    </source>
</evidence>
<dbReference type="EMBL" id="JAFKOQ010000017">
    <property type="protein sequence ID" value="MBN8123795.1"/>
    <property type="molecule type" value="Genomic_DNA"/>
</dbReference>
<feature type="transmembrane region" description="Helical" evidence="9">
    <location>
        <begin position="331"/>
        <end position="352"/>
    </location>
</feature>
<dbReference type="Pfam" id="PF03739">
    <property type="entry name" value="LptF_LptG"/>
    <property type="match status" value="1"/>
</dbReference>
<sequence>MFKILDLYIGRTIVATTSLVLVTFVGLSGIIKYVEQLRKVGKGTYDLLHALYFVLLSIPRDIEMFFPMAALLGALIGLGMLASSSELVVMQAAGFSKLDIGVSVLKTAVPLMLVVMALGQWGAPDAQKMARDLRSFALSGGSIVSVRSGVWAKDANDFIFIGKVDEDKLYGLNMWKFDQNKKLQSVIFAEEVDYQQDNRWLMRYVQITDMQDEKVISKHSLEQMEWETSLAPDKLAVVTVKPEELSLSGLYDYVTYLKASEQDASRYELAFWRKLTQPISIAVMMLMALSFVFGPLRSVTMGARVISGVIAGFAFYISSEFFGPLTLVYGIPPVFGAVAPSIVFFIVAVMLLNRKLQ</sequence>
<dbReference type="InterPro" id="IPR005495">
    <property type="entry name" value="LptG/LptF_permease"/>
</dbReference>
<feature type="transmembrane region" description="Helical" evidence="9">
    <location>
        <begin position="65"/>
        <end position="83"/>
    </location>
</feature>
<evidence type="ECO:0000256" key="5">
    <source>
        <dbReference type="ARBA" id="ARBA00022692"/>
    </source>
</evidence>
<comment type="function">
    <text evidence="1">Part of the ABC transporter complex LptBFG involved in the translocation of lipopolysaccharide (LPS) from the inner membrane to the outer membrane.</text>
</comment>
<dbReference type="EMBL" id="CP019290">
    <property type="protein sequence ID" value="AXX58719.1"/>
    <property type="molecule type" value="Genomic_DNA"/>
</dbReference>
<dbReference type="GO" id="GO:0015920">
    <property type="term" value="P:lipopolysaccharide transport"/>
    <property type="evidence" value="ECO:0007669"/>
    <property type="project" value="TreeGrafter"/>
</dbReference>
<name>A0A1V8MUH5_VIBVL</name>
<dbReference type="Proteomes" id="UP000664056">
    <property type="component" value="Unassembled WGS sequence"/>
</dbReference>
<evidence type="ECO:0000256" key="2">
    <source>
        <dbReference type="ARBA" id="ARBA00004651"/>
    </source>
</evidence>
<evidence type="ECO:0000256" key="4">
    <source>
        <dbReference type="ARBA" id="ARBA00022475"/>
    </source>
</evidence>
<dbReference type="OMA" id="QDTQRYE"/>
<organism evidence="12 13">
    <name type="scientific">Vibrio vulnificus</name>
    <dbReference type="NCBI Taxonomy" id="672"/>
    <lineage>
        <taxon>Bacteria</taxon>
        <taxon>Pseudomonadati</taxon>
        <taxon>Pseudomonadota</taxon>
        <taxon>Gammaproteobacteria</taxon>
        <taxon>Vibrionales</taxon>
        <taxon>Vibrionaceae</taxon>
        <taxon>Vibrio</taxon>
    </lineage>
</organism>
<evidence type="ECO:0000256" key="6">
    <source>
        <dbReference type="ARBA" id="ARBA00022989"/>
    </source>
</evidence>
<feature type="transmembrane region" description="Helical" evidence="9">
    <location>
        <begin position="301"/>
        <end position="319"/>
    </location>
</feature>
<keyword evidence="7 9" id="KW-0472">Membrane</keyword>
<evidence type="ECO:0000313" key="13">
    <source>
        <dbReference type="Proteomes" id="UP000237466"/>
    </source>
</evidence>
<feature type="transmembrane region" description="Helical" evidence="9">
    <location>
        <begin position="12"/>
        <end position="31"/>
    </location>
</feature>
<dbReference type="Proteomes" id="UP000263418">
    <property type="component" value="Chromosome 1"/>
</dbReference>
<dbReference type="GO" id="GO:0043190">
    <property type="term" value="C:ATP-binding cassette (ABC) transporter complex"/>
    <property type="evidence" value="ECO:0007669"/>
    <property type="project" value="InterPro"/>
</dbReference>
<evidence type="ECO:0000256" key="8">
    <source>
        <dbReference type="ARBA" id="ARBA00026081"/>
    </source>
</evidence>
<keyword evidence="5 9" id="KW-0812">Transmembrane</keyword>
<evidence type="ECO:0000256" key="7">
    <source>
        <dbReference type="ARBA" id="ARBA00023136"/>
    </source>
</evidence>
<reference evidence="12 13" key="2">
    <citation type="journal article" date="2018" name="Front. Microbiol.">
        <title>Phylogeny of Vibrio vulnificus from the Analysis of the Core-Genome: Implications for Intra-Species Taxonomy.</title>
        <authorList>
            <person name="Roig F.J."/>
            <person name="Gonzalez-Candelas F."/>
            <person name="Sanjuan E."/>
            <person name="Fouz B."/>
            <person name="Feil E.J."/>
            <person name="Llorens C."/>
            <person name="Baker-Austin C."/>
            <person name="Oliver J.D."/>
            <person name="Danin-Poleg Y."/>
            <person name="Gibas C.J."/>
            <person name="Kashi Y."/>
            <person name="Gulig P.A."/>
            <person name="Morrison S.S."/>
            <person name="Amaro C."/>
        </authorList>
    </citation>
    <scope>NUCLEOTIDE SEQUENCE [LARGE SCALE GENOMIC DNA]</scope>
    <source>
        <strain evidence="12 13">CECT4608</strain>
    </source>
</reference>
<evidence type="ECO:0000313" key="14">
    <source>
        <dbReference type="Proteomes" id="UP000263418"/>
    </source>
</evidence>
<reference evidence="10 14" key="1">
    <citation type="submission" date="2017-01" db="EMBL/GenBank/DDBJ databases">
        <title>Complete Genome Sequence of Vibrio vulnificus FORC_053.</title>
        <authorList>
            <consortium name="Food-borne Pathogen Omics Research Center"/>
            <person name="Chung H.Y."/>
            <person name="Na E.J."/>
            <person name="Song J.S."/>
            <person name="Kim H."/>
            <person name="Lee J.-H."/>
            <person name="Ryu S."/>
            <person name="Choi S.H."/>
        </authorList>
    </citation>
    <scope>NUCLEOTIDE SEQUENCE [LARGE SCALE GENOMIC DNA]</scope>
    <source>
        <strain evidence="10 14">FORC_053</strain>
    </source>
</reference>
<dbReference type="NCBIfam" id="TIGR04408">
    <property type="entry name" value="LptG_lptG"/>
    <property type="match status" value="1"/>
</dbReference>
<accession>A0A1V8MUH5</accession>
<comment type="similarity">
    <text evidence="3">Belongs to the LptF/LptG family.</text>
</comment>
<evidence type="ECO:0000256" key="9">
    <source>
        <dbReference type="SAM" id="Phobius"/>
    </source>
</evidence>
<dbReference type="GO" id="GO:0055085">
    <property type="term" value="P:transmembrane transport"/>
    <property type="evidence" value="ECO:0007669"/>
    <property type="project" value="InterPro"/>
</dbReference>
<dbReference type="PANTHER" id="PTHR33529:SF2">
    <property type="entry name" value="LIPOPOLYSACCHARIDE EXPORT SYSTEM PERMEASE PROTEIN LPTG"/>
    <property type="match status" value="1"/>
</dbReference>
<reference evidence="11" key="3">
    <citation type="submission" date="2021-03" db="EMBL/GenBank/DDBJ databases">
        <title>Study of the foodborne Vibrio vulnificus isolates from China.</title>
        <authorList>
            <person name="Zheng Z."/>
            <person name="Ye L."/>
        </authorList>
    </citation>
    <scope>NUCLEOTIDE SEQUENCE</scope>
    <source>
        <strain evidence="11">Vv1582</strain>
    </source>
</reference>
<dbReference type="PANTHER" id="PTHR33529">
    <property type="entry name" value="SLR0882 PROTEIN-RELATED"/>
    <property type="match status" value="1"/>
</dbReference>
<proteinExistence type="inferred from homology"/>
<evidence type="ECO:0000313" key="10">
    <source>
        <dbReference type="EMBL" id="AXX58719.1"/>
    </source>
</evidence>